<keyword evidence="2" id="KW-1185">Reference proteome</keyword>
<gene>
    <name evidence="1" type="ORF">E0F89_04965</name>
</gene>
<evidence type="ECO:0000313" key="1">
    <source>
        <dbReference type="EMBL" id="TDD76954.1"/>
    </source>
</evidence>
<proteinExistence type="predicted"/>
<dbReference type="OrthoDB" id="1339381at2"/>
<reference evidence="1 2" key="1">
    <citation type="submission" date="2019-03" db="EMBL/GenBank/DDBJ databases">
        <title>Flavobacterium AT-3-2 sp. nov., isolated from arctic soil.</title>
        <authorList>
            <person name="Chaudhary D.K."/>
        </authorList>
    </citation>
    <scope>NUCLEOTIDE SEQUENCE [LARGE SCALE GENOMIC DNA]</scope>
    <source>
        <strain evidence="1 2">AT-3-2</strain>
    </source>
</reference>
<comment type="caution">
    <text evidence="1">The sequence shown here is derived from an EMBL/GenBank/DDBJ whole genome shotgun (WGS) entry which is preliminary data.</text>
</comment>
<accession>A0A4R5B0B6</accession>
<dbReference type="AlphaFoldDB" id="A0A4R5B0B6"/>
<dbReference type="RefSeq" id="WP_131908750.1">
    <property type="nucleotide sequence ID" value="NZ_SMFM01000002.1"/>
</dbReference>
<dbReference type="Proteomes" id="UP000295278">
    <property type="component" value="Unassembled WGS sequence"/>
</dbReference>
<organism evidence="1 2">
    <name type="scientific">Flavobacterium caseinilyticum</name>
    <dbReference type="NCBI Taxonomy" id="2541732"/>
    <lineage>
        <taxon>Bacteria</taxon>
        <taxon>Pseudomonadati</taxon>
        <taxon>Bacteroidota</taxon>
        <taxon>Flavobacteriia</taxon>
        <taxon>Flavobacteriales</taxon>
        <taxon>Flavobacteriaceae</taxon>
        <taxon>Flavobacterium</taxon>
    </lineage>
</organism>
<evidence type="ECO:0000313" key="2">
    <source>
        <dbReference type="Proteomes" id="UP000295278"/>
    </source>
</evidence>
<sequence>MKIIQILSSIIMLLVFQFVSAQESEPNTISLKKDNLIHLETSINLSLPVHIMMYRVYRLSIGVNLMP</sequence>
<name>A0A4R5B0B6_9FLAO</name>
<protein>
    <submittedName>
        <fullName evidence="1">Uncharacterized protein</fullName>
    </submittedName>
</protein>
<dbReference type="EMBL" id="SMFM01000002">
    <property type="protein sequence ID" value="TDD76954.1"/>
    <property type="molecule type" value="Genomic_DNA"/>
</dbReference>